<dbReference type="CDD" id="cd00060">
    <property type="entry name" value="FHA"/>
    <property type="match status" value="1"/>
</dbReference>
<evidence type="ECO:0000313" key="8">
    <source>
        <dbReference type="EMBL" id="EIW83744.1"/>
    </source>
</evidence>
<dbReference type="AlphaFoldDB" id="A0A5M3MY93"/>
<feature type="binding site" evidence="4">
    <location>
        <position position="158"/>
    </location>
    <ligand>
        <name>ATP</name>
        <dbReference type="ChEBI" id="CHEBI:30616"/>
    </ligand>
</feature>
<dbReference type="RefSeq" id="XP_007765653.1">
    <property type="nucleotide sequence ID" value="XM_007767463.1"/>
</dbReference>
<dbReference type="SUPFAM" id="SSF56112">
    <property type="entry name" value="Protein kinase-like (PK-like)"/>
    <property type="match status" value="1"/>
</dbReference>
<dbReference type="InterPro" id="IPR000719">
    <property type="entry name" value="Prot_kinase_dom"/>
</dbReference>
<dbReference type="InterPro" id="IPR011009">
    <property type="entry name" value="Kinase-like_dom_sf"/>
</dbReference>
<evidence type="ECO:0000313" key="9">
    <source>
        <dbReference type="Proteomes" id="UP000053558"/>
    </source>
</evidence>
<dbReference type="OMA" id="MARHITW"/>
<evidence type="ECO:0000259" key="7">
    <source>
        <dbReference type="PROSITE" id="PS50011"/>
    </source>
</evidence>
<comment type="similarity">
    <text evidence="1">Belongs to the protein kinase superfamily. CAMK Ser/Thr protein kinase family. CHEK2 subfamily.</text>
</comment>
<dbReference type="InterPro" id="IPR000253">
    <property type="entry name" value="FHA_dom"/>
</dbReference>
<dbReference type="PROSITE" id="PS00107">
    <property type="entry name" value="PROTEIN_KINASE_ATP"/>
    <property type="match status" value="1"/>
</dbReference>
<dbReference type="InterPro" id="IPR008984">
    <property type="entry name" value="SMAD_FHA_dom_sf"/>
</dbReference>
<dbReference type="SMART" id="SM00220">
    <property type="entry name" value="S_TKc"/>
    <property type="match status" value="1"/>
</dbReference>
<dbReference type="Gene3D" id="1.10.510.10">
    <property type="entry name" value="Transferase(Phosphotransferase) domain 1"/>
    <property type="match status" value="1"/>
</dbReference>
<keyword evidence="2 4" id="KW-0547">Nucleotide-binding</keyword>
<evidence type="ECO:0000256" key="3">
    <source>
        <dbReference type="ARBA" id="ARBA00022840"/>
    </source>
</evidence>
<dbReference type="FunFam" id="1.10.510.10:FF:000571">
    <property type="entry name" value="Maternal embryonic leucine zipper kinase"/>
    <property type="match status" value="1"/>
</dbReference>
<feature type="domain" description="Protein kinase" evidence="7">
    <location>
        <begin position="129"/>
        <end position="382"/>
    </location>
</feature>
<dbReference type="GO" id="GO:0005524">
    <property type="term" value="F:ATP binding"/>
    <property type="evidence" value="ECO:0007669"/>
    <property type="project" value="UniProtKB-UniRule"/>
</dbReference>
<keyword evidence="8" id="KW-0418">Kinase</keyword>
<dbReference type="GeneID" id="19211233"/>
<dbReference type="Proteomes" id="UP000053558">
    <property type="component" value="Unassembled WGS sequence"/>
</dbReference>
<dbReference type="Pfam" id="PF00069">
    <property type="entry name" value="Pkinase"/>
    <property type="match status" value="1"/>
</dbReference>
<keyword evidence="9" id="KW-1185">Reference proteome</keyword>
<dbReference type="InterPro" id="IPR008271">
    <property type="entry name" value="Ser/Thr_kinase_AS"/>
</dbReference>
<dbReference type="Pfam" id="PF00498">
    <property type="entry name" value="FHA"/>
    <property type="match status" value="1"/>
</dbReference>
<name>A0A5M3MY93_CONPW</name>
<evidence type="ECO:0000256" key="4">
    <source>
        <dbReference type="PROSITE-ProRule" id="PRU10141"/>
    </source>
</evidence>
<evidence type="ECO:0000256" key="2">
    <source>
        <dbReference type="ARBA" id="ARBA00022741"/>
    </source>
</evidence>
<dbReference type="PANTHER" id="PTHR24347">
    <property type="entry name" value="SERINE/THREONINE-PROTEIN KINASE"/>
    <property type="match status" value="1"/>
</dbReference>
<evidence type="ECO:0000256" key="5">
    <source>
        <dbReference type="RuleBase" id="RU000304"/>
    </source>
</evidence>
<keyword evidence="5" id="KW-0723">Serine/threonine-protein kinase</keyword>
<reference evidence="9" key="1">
    <citation type="journal article" date="2012" name="Science">
        <title>The Paleozoic origin of enzymatic lignin decomposition reconstructed from 31 fungal genomes.</title>
        <authorList>
            <person name="Floudas D."/>
            <person name="Binder M."/>
            <person name="Riley R."/>
            <person name="Barry K."/>
            <person name="Blanchette R.A."/>
            <person name="Henrissat B."/>
            <person name="Martinez A.T."/>
            <person name="Otillar R."/>
            <person name="Spatafora J.W."/>
            <person name="Yadav J.S."/>
            <person name="Aerts A."/>
            <person name="Benoit I."/>
            <person name="Boyd A."/>
            <person name="Carlson A."/>
            <person name="Copeland A."/>
            <person name="Coutinho P.M."/>
            <person name="de Vries R.P."/>
            <person name="Ferreira P."/>
            <person name="Findley K."/>
            <person name="Foster B."/>
            <person name="Gaskell J."/>
            <person name="Glotzer D."/>
            <person name="Gorecki P."/>
            <person name="Heitman J."/>
            <person name="Hesse C."/>
            <person name="Hori C."/>
            <person name="Igarashi K."/>
            <person name="Jurgens J.A."/>
            <person name="Kallen N."/>
            <person name="Kersten P."/>
            <person name="Kohler A."/>
            <person name="Kuees U."/>
            <person name="Kumar T.K.A."/>
            <person name="Kuo A."/>
            <person name="LaButti K."/>
            <person name="Larrondo L.F."/>
            <person name="Lindquist E."/>
            <person name="Ling A."/>
            <person name="Lombard V."/>
            <person name="Lucas S."/>
            <person name="Lundell T."/>
            <person name="Martin R."/>
            <person name="McLaughlin D.J."/>
            <person name="Morgenstern I."/>
            <person name="Morin E."/>
            <person name="Murat C."/>
            <person name="Nagy L.G."/>
            <person name="Nolan M."/>
            <person name="Ohm R.A."/>
            <person name="Patyshakuliyeva A."/>
            <person name="Rokas A."/>
            <person name="Ruiz-Duenas F.J."/>
            <person name="Sabat G."/>
            <person name="Salamov A."/>
            <person name="Samejima M."/>
            <person name="Schmutz J."/>
            <person name="Slot J.C."/>
            <person name="St John F."/>
            <person name="Stenlid J."/>
            <person name="Sun H."/>
            <person name="Sun S."/>
            <person name="Syed K."/>
            <person name="Tsang A."/>
            <person name="Wiebenga A."/>
            <person name="Young D."/>
            <person name="Pisabarro A."/>
            <person name="Eastwood D.C."/>
            <person name="Martin F."/>
            <person name="Cullen D."/>
            <person name="Grigoriev I.V."/>
            <person name="Hibbett D.S."/>
        </authorList>
    </citation>
    <scope>NUCLEOTIDE SEQUENCE [LARGE SCALE GENOMIC DNA]</scope>
    <source>
        <strain evidence="9">RWD-64-598 SS2</strain>
    </source>
</reference>
<keyword evidence="3 4" id="KW-0067">ATP-binding</keyword>
<dbReference type="Gene3D" id="2.60.200.20">
    <property type="match status" value="1"/>
</dbReference>
<organism evidence="8 9">
    <name type="scientific">Coniophora puteana (strain RWD-64-598)</name>
    <name type="common">Brown rot fungus</name>
    <dbReference type="NCBI Taxonomy" id="741705"/>
    <lineage>
        <taxon>Eukaryota</taxon>
        <taxon>Fungi</taxon>
        <taxon>Dikarya</taxon>
        <taxon>Basidiomycota</taxon>
        <taxon>Agaricomycotina</taxon>
        <taxon>Agaricomycetes</taxon>
        <taxon>Agaricomycetidae</taxon>
        <taxon>Boletales</taxon>
        <taxon>Coniophorineae</taxon>
        <taxon>Coniophoraceae</taxon>
        <taxon>Coniophora</taxon>
    </lineage>
</organism>
<keyword evidence="8" id="KW-0808">Transferase</keyword>
<dbReference type="PROSITE" id="PS00108">
    <property type="entry name" value="PROTEIN_KINASE_ST"/>
    <property type="match status" value="1"/>
</dbReference>
<dbReference type="SMART" id="SM00240">
    <property type="entry name" value="FHA"/>
    <property type="match status" value="1"/>
</dbReference>
<dbReference type="SUPFAM" id="SSF49879">
    <property type="entry name" value="SMAD/FHA domain"/>
    <property type="match status" value="1"/>
</dbReference>
<evidence type="ECO:0000259" key="6">
    <source>
        <dbReference type="PROSITE" id="PS50006"/>
    </source>
</evidence>
<protein>
    <submittedName>
        <fullName evidence="8">Kinase-like protein</fullName>
    </submittedName>
</protein>
<gene>
    <name evidence="8" type="ORF">CONPUDRAFT_88213</name>
</gene>
<dbReference type="OrthoDB" id="10252171at2759"/>
<accession>A0A5M3MY93</accession>
<dbReference type="EMBL" id="JH711575">
    <property type="protein sequence ID" value="EIW83744.1"/>
    <property type="molecule type" value="Genomic_DNA"/>
</dbReference>
<feature type="domain" description="FHA" evidence="6">
    <location>
        <begin position="24"/>
        <end position="78"/>
    </location>
</feature>
<dbReference type="GO" id="GO:0004674">
    <property type="term" value="F:protein serine/threonine kinase activity"/>
    <property type="evidence" value="ECO:0007669"/>
    <property type="project" value="UniProtKB-KW"/>
</dbReference>
<sequence>MWGMLKPCCSALKTIKFYEAQPVVHIGRNPITNSVVFLATKISNEHCKFKWNGKRDATSHVEVTDTSANGTWINGKKIGKGGIGILKEGNEIAFGENPIRRTSPPQEDYRYIFRHMASEPAKGSLHASYSIGHELGRGTFATVMKCLSRTTSEWFAVKIIHSQAHKMATLFAREISILETLQHRNICQLKQVFFAEGLVLELVEGGDLLDYIDSRGSLHEPMAQHFTFQLAEALSYIHEKGIVHRDLKLENILLTTDNPPVIKIADFGLANVINRLTLLKTMCGTPSYIAPEVVSREKNRGYDHLVDSWSVGVIIFMMLTAQSPFVEDEMITDVRTRILKRSIDWDVLESGHTIANHLVQNLLQYFPADRMPLSDVQKHPWIIERGYMPY</sequence>
<comment type="caution">
    <text evidence="8">The sequence shown here is derived from an EMBL/GenBank/DDBJ whole genome shotgun (WGS) entry which is preliminary data.</text>
</comment>
<evidence type="ECO:0000256" key="1">
    <source>
        <dbReference type="ARBA" id="ARBA00005575"/>
    </source>
</evidence>
<dbReference type="PROSITE" id="PS50011">
    <property type="entry name" value="PROTEIN_KINASE_DOM"/>
    <property type="match status" value="1"/>
</dbReference>
<dbReference type="PROSITE" id="PS50006">
    <property type="entry name" value="FHA_DOMAIN"/>
    <property type="match status" value="1"/>
</dbReference>
<proteinExistence type="inferred from homology"/>
<dbReference type="KEGG" id="cput:CONPUDRAFT_88213"/>
<dbReference type="InterPro" id="IPR017441">
    <property type="entry name" value="Protein_kinase_ATP_BS"/>
</dbReference>